<dbReference type="OrthoDB" id="515401at2759"/>
<feature type="compositionally biased region" description="Basic and acidic residues" evidence="1">
    <location>
        <begin position="444"/>
        <end position="454"/>
    </location>
</feature>
<dbReference type="EMBL" id="KN833097">
    <property type="protein sequence ID" value="KIM73009.1"/>
    <property type="molecule type" value="Genomic_DNA"/>
</dbReference>
<dbReference type="InParanoid" id="A0A0C3EYG9"/>
<evidence type="ECO:0000259" key="2">
    <source>
        <dbReference type="Pfam" id="PF11702"/>
    </source>
</evidence>
<dbReference type="InterPro" id="IPR053043">
    <property type="entry name" value="Ras-cAMP_regulatory"/>
</dbReference>
<feature type="compositionally biased region" description="Polar residues" evidence="1">
    <location>
        <begin position="260"/>
        <end position="271"/>
    </location>
</feature>
<dbReference type="PANTHER" id="PTHR28014">
    <property type="entry name" value="NEGATIVE REGULATOR OF RAS-CAMP PATHWAY"/>
    <property type="match status" value="1"/>
</dbReference>
<feature type="region of interest" description="Disordered" evidence="1">
    <location>
        <begin position="243"/>
        <end position="381"/>
    </location>
</feature>
<sequence length="475" mass="51936">MGRKEITPPGAHLIIPEAPRGSKPISNADETLKAPDRRFFLQQSPEGELPERGGLADGRIPTASDVVEASSGGSSQLQGKGSAESDRPTMAKTMRKGKEVMRHRGMVRLNGWRAQITRPSVKQQLSGDSKPRPTFNIGSSSSNESKDASNGNGSSLSKVTFPPPVPAPLKETAPKRAQSPIKTAHTQGRRIVIASSASSEYETDNDDDSWCSEDMSAEDNKRTKEDTRLREAALEAQRQWDMFAKVPKRSPDPTIFYSIESAQAPSTSGTNHQHKVKVDGSYKPKGRPQGQEMDDSDSEGDNSDDKIQLVRGVAQERLAALASRRGIERSQSSRPPQPEPAHPVLPTVTSAPIPLGRPYNLPAPAPSSPPSTARTTRRQMLSTELSESLRWNLLWERQVGKNVMVEPKKPNTVLGGALRPLTSMTAGEPSKPSGATLKPSTSHKNREEKAEKDPRKRRAMAQNRSWADNYHYAGW</sequence>
<feature type="compositionally biased region" description="Polar residues" evidence="1">
    <location>
        <begin position="117"/>
        <end position="127"/>
    </location>
</feature>
<dbReference type="STRING" id="765440.A0A0C3EYG9"/>
<accession>A0A0C3EYG9</accession>
<dbReference type="Proteomes" id="UP000054166">
    <property type="component" value="Unassembled WGS sequence"/>
</dbReference>
<dbReference type="PANTHER" id="PTHR28014:SF1">
    <property type="entry name" value="NEGATIVE REGULATOR OF RAS-CAMP PATHWAY"/>
    <property type="match status" value="1"/>
</dbReference>
<dbReference type="GO" id="GO:0005737">
    <property type="term" value="C:cytoplasm"/>
    <property type="evidence" value="ECO:0007669"/>
    <property type="project" value="TreeGrafter"/>
</dbReference>
<feature type="compositionally biased region" description="Low complexity" evidence="1">
    <location>
        <begin position="70"/>
        <end position="82"/>
    </location>
</feature>
<dbReference type="AlphaFoldDB" id="A0A0C3EYG9"/>
<reference evidence="4" key="2">
    <citation type="submission" date="2015-01" db="EMBL/GenBank/DDBJ databases">
        <title>Evolutionary Origins and Diversification of the Mycorrhizal Mutualists.</title>
        <authorList>
            <consortium name="DOE Joint Genome Institute"/>
            <consortium name="Mycorrhizal Genomics Consortium"/>
            <person name="Kohler A."/>
            <person name="Kuo A."/>
            <person name="Nagy L.G."/>
            <person name="Floudas D."/>
            <person name="Copeland A."/>
            <person name="Barry K.W."/>
            <person name="Cichocki N."/>
            <person name="Veneault-Fourrey C."/>
            <person name="LaButti K."/>
            <person name="Lindquist E.A."/>
            <person name="Lipzen A."/>
            <person name="Lundell T."/>
            <person name="Morin E."/>
            <person name="Murat C."/>
            <person name="Riley R."/>
            <person name="Ohm R."/>
            <person name="Sun H."/>
            <person name="Tunlid A."/>
            <person name="Henrissat B."/>
            <person name="Grigoriev I.V."/>
            <person name="Hibbett D.S."/>
            <person name="Martin F."/>
        </authorList>
    </citation>
    <scope>NUCLEOTIDE SEQUENCE [LARGE SCALE GENOMIC DNA]</scope>
    <source>
        <strain evidence="4">F 1598</strain>
    </source>
</reference>
<gene>
    <name evidence="3" type="ORF">PILCRDRAFT_15618</name>
</gene>
<feature type="region of interest" description="Disordered" evidence="1">
    <location>
        <begin position="1"/>
        <end position="226"/>
    </location>
</feature>
<dbReference type="GO" id="GO:0031930">
    <property type="term" value="P:mitochondria-nucleus signaling pathway"/>
    <property type="evidence" value="ECO:0007669"/>
    <property type="project" value="TreeGrafter"/>
</dbReference>
<organism evidence="3 4">
    <name type="scientific">Piloderma croceum (strain F 1598)</name>
    <dbReference type="NCBI Taxonomy" id="765440"/>
    <lineage>
        <taxon>Eukaryota</taxon>
        <taxon>Fungi</taxon>
        <taxon>Dikarya</taxon>
        <taxon>Basidiomycota</taxon>
        <taxon>Agaricomycotina</taxon>
        <taxon>Agaricomycetes</taxon>
        <taxon>Agaricomycetidae</taxon>
        <taxon>Atheliales</taxon>
        <taxon>Atheliaceae</taxon>
        <taxon>Piloderma</taxon>
    </lineage>
</organism>
<dbReference type="HOGENOM" id="CLU_575048_0_0_1"/>
<proteinExistence type="predicted"/>
<feature type="compositionally biased region" description="Basic and acidic residues" evidence="1">
    <location>
        <begin position="30"/>
        <end position="39"/>
    </location>
</feature>
<dbReference type="GO" id="GO:0000122">
    <property type="term" value="P:negative regulation of transcription by RNA polymerase II"/>
    <property type="evidence" value="ECO:0007669"/>
    <property type="project" value="TreeGrafter"/>
</dbReference>
<keyword evidence="4" id="KW-1185">Reference proteome</keyword>
<evidence type="ECO:0000256" key="1">
    <source>
        <dbReference type="SAM" id="MobiDB-lite"/>
    </source>
</evidence>
<name>A0A0C3EYG9_PILCF</name>
<evidence type="ECO:0000313" key="4">
    <source>
        <dbReference type="Proteomes" id="UP000054166"/>
    </source>
</evidence>
<reference evidence="3 4" key="1">
    <citation type="submission" date="2014-04" db="EMBL/GenBank/DDBJ databases">
        <authorList>
            <consortium name="DOE Joint Genome Institute"/>
            <person name="Kuo A."/>
            <person name="Tarkka M."/>
            <person name="Buscot F."/>
            <person name="Kohler A."/>
            <person name="Nagy L.G."/>
            <person name="Floudas D."/>
            <person name="Copeland A."/>
            <person name="Barry K.W."/>
            <person name="Cichocki N."/>
            <person name="Veneault-Fourrey C."/>
            <person name="LaButti K."/>
            <person name="Lindquist E.A."/>
            <person name="Lipzen A."/>
            <person name="Lundell T."/>
            <person name="Morin E."/>
            <person name="Murat C."/>
            <person name="Sun H."/>
            <person name="Tunlid A."/>
            <person name="Henrissat B."/>
            <person name="Grigoriev I.V."/>
            <person name="Hibbett D.S."/>
            <person name="Martin F."/>
            <person name="Nordberg H.P."/>
            <person name="Cantor M.N."/>
            <person name="Hua S.X."/>
        </authorList>
    </citation>
    <scope>NUCLEOTIDE SEQUENCE [LARGE SCALE GENOMIC DNA]</scope>
    <source>
        <strain evidence="3 4">F 1598</strain>
    </source>
</reference>
<protein>
    <recommendedName>
        <fullName evidence="2">DUF3295 domain-containing protein</fullName>
    </recommendedName>
</protein>
<feature type="compositionally biased region" description="Acidic residues" evidence="1">
    <location>
        <begin position="292"/>
        <end position="302"/>
    </location>
</feature>
<feature type="domain" description="DUF3295" evidence="2">
    <location>
        <begin position="318"/>
        <end position="398"/>
    </location>
</feature>
<evidence type="ECO:0000313" key="3">
    <source>
        <dbReference type="EMBL" id="KIM73009.1"/>
    </source>
</evidence>
<dbReference type="GO" id="GO:0006808">
    <property type="term" value="P:regulation of nitrogen utilization"/>
    <property type="evidence" value="ECO:0007669"/>
    <property type="project" value="TreeGrafter"/>
</dbReference>
<feature type="region of interest" description="Disordered" evidence="1">
    <location>
        <begin position="421"/>
        <end position="475"/>
    </location>
</feature>
<dbReference type="Pfam" id="PF11702">
    <property type="entry name" value="DUF3295"/>
    <property type="match status" value="1"/>
</dbReference>
<dbReference type="InterPro" id="IPR021711">
    <property type="entry name" value="DUF3295"/>
</dbReference>
<feature type="compositionally biased region" description="Acidic residues" evidence="1">
    <location>
        <begin position="201"/>
        <end position="217"/>
    </location>
</feature>